<dbReference type="InterPro" id="IPR005135">
    <property type="entry name" value="Endo/exonuclease/phosphatase"/>
</dbReference>
<dbReference type="PANTHER" id="PTHR33273">
    <property type="entry name" value="DOMAIN-CONTAINING PROTEIN, PUTATIVE-RELATED"/>
    <property type="match status" value="1"/>
</dbReference>
<evidence type="ECO:0000313" key="4">
    <source>
        <dbReference type="Proteomes" id="UP000499080"/>
    </source>
</evidence>
<name>A0A4Y2KRZ1_ARAVE</name>
<protein>
    <recommendedName>
        <fullName evidence="2">CCHC-type domain-containing protein</fullName>
    </recommendedName>
</protein>
<feature type="domain" description="CCHC-type" evidence="2">
    <location>
        <begin position="5"/>
        <end position="21"/>
    </location>
</feature>
<proteinExistence type="predicted"/>
<reference evidence="3 4" key="1">
    <citation type="journal article" date="2019" name="Sci. Rep.">
        <title>Orb-weaving spider Araneus ventricosus genome elucidates the spidroin gene catalogue.</title>
        <authorList>
            <person name="Kono N."/>
            <person name="Nakamura H."/>
            <person name="Ohtoshi R."/>
            <person name="Moran D.A.P."/>
            <person name="Shinohara A."/>
            <person name="Yoshida Y."/>
            <person name="Fujiwara M."/>
            <person name="Mori M."/>
            <person name="Tomita M."/>
            <person name="Arakawa K."/>
        </authorList>
    </citation>
    <scope>NUCLEOTIDE SEQUENCE [LARGE SCALE GENOMIC DNA]</scope>
</reference>
<dbReference type="GO" id="GO:0008270">
    <property type="term" value="F:zinc ion binding"/>
    <property type="evidence" value="ECO:0007669"/>
    <property type="project" value="UniProtKB-KW"/>
</dbReference>
<dbReference type="GO" id="GO:0003824">
    <property type="term" value="F:catalytic activity"/>
    <property type="evidence" value="ECO:0007669"/>
    <property type="project" value="InterPro"/>
</dbReference>
<comment type="caution">
    <text evidence="3">The sequence shown here is derived from an EMBL/GenBank/DDBJ whole genome shotgun (WGS) entry which is preliminary data.</text>
</comment>
<gene>
    <name evidence="3" type="ORF">AVEN_230449_1</name>
</gene>
<dbReference type="AlphaFoldDB" id="A0A4Y2KRZ1"/>
<keyword evidence="1" id="KW-0862">Zinc</keyword>
<accession>A0A4Y2KRZ1</accession>
<dbReference type="InterPro" id="IPR036875">
    <property type="entry name" value="Znf_CCHC_sf"/>
</dbReference>
<dbReference type="OrthoDB" id="6780406at2759"/>
<dbReference type="GO" id="GO:0003676">
    <property type="term" value="F:nucleic acid binding"/>
    <property type="evidence" value="ECO:0007669"/>
    <property type="project" value="InterPro"/>
</dbReference>
<keyword evidence="1" id="KW-0863">Zinc-finger</keyword>
<dbReference type="SUPFAM" id="SSF57756">
    <property type="entry name" value="Retrovirus zinc finger-like domains"/>
    <property type="match status" value="1"/>
</dbReference>
<dbReference type="Gene3D" id="3.60.10.10">
    <property type="entry name" value="Endonuclease/exonuclease/phosphatase"/>
    <property type="match status" value="1"/>
</dbReference>
<evidence type="ECO:0000259" key="2">
    <source>
        <dbReference type="PROSITE" id="PS50158"/>
    </source>
</evidence>
<dbReference type="Proteomes" id="UP000499080">
    <property type="component" value="Unassembled WGS sequence"/>
</dbReference>
<dbReference type="EMBL" id="BGPR01004883">
    <property type="protein sequence ID" value="GBN04427.1"/>
    <property type="molecule type" value="Genomic_DNA"/>
</dbReference>
<evidence type="ECO:0000313" key="3">
    <source>
        <dbReference type="EMBL" id="GBN04427.1"/>
    </source>
</evidence>
<keyword evidence="1" id="KW-0479">Metal-binding</keyword>
<dbReference type="Pfam" id="PF14529">
    <property type="entry name" value="Exo_endo_phos_2"/>
    <property type="match status" value="1"/>
</dbReference>
<dbReference type="InterPro" id="IPR036691">
    <property type="entry name" value="Endo/exonu/phosph_ase_sf"/>
</dbReference>
<dbReference type="InterPro" id="IPR001878">
    <property type="entry name" value="Znf_CCHC"/>
</dbReference>
<organism evidence="3 4">
    <name type="scientific">Araneus ventricosus</name>
    <name type="common">Orbweaver spider</name>
    <name type="synonym">Epeira ventricosa</name>
    <dbReference type="NCBI Taxonomy" id="182803"/>
    <lineage>
        <taxon>Eukaryota</taxon>
        <taxon>Metazoa</taxon>
        <taxon>Ecdysozoa</taxon>
        <taxon>Arthropoda</taxon>
        <taxon>Chelicerata</taxon>
        <taxon>Arachnida</taxon>
        <taxon>Araneae</taxon>
        <taxon>Araneomorphae</taxon>
        <taxon>Entelegynae</taxon>
        <taxon>Araneoidea</taxon>
        <taxon>Araneidae</taxon>
        <taxon>Araneus</taxon>
    </lineage>
</organism>
<dbReference type="PROSITE" id="PS50158">
    <property type="entry name" value="ZF_CCHC"/>
    <property type="match status" value="1"/>
</dbReference>
<dbReference type="PANTHER" id="PTHR33273:SF4">
    <property type="entry name" value="ENDONUCLEASE_EXONUCLEASE_PHOSPHATASE DOMAIN-CONTAINING PROTEIN"/>
    <property type="match status" value="1"/>
</dbReference>
<dbReference type="SUPFAM" id="SSF56219">
    <property type="entry name" value="DNase I-like"/>
    <property type="match status" value="1"/>
</dbReference>
<evidence type="ECO:0000256" key="1">
    <source>
        <dbReference type="PROSITE-ProRule" id="PRU00047"/>
    </source>
</evidence>
<sequence length="262" mass="29569">MSPTRCYMCNRFGHISTNCPNEETGLNCEQESHKKADCFPARVQLFTSEREKLKSGIAIFDPSLQAIQVYFSNNIVAVLVQVRKKNILIVSCYCPPKEDIAISLRDLENCITIQHDHVLITGDFNSKSPVWGGNIEDESGRQLLESILSKGLAIVNEDSIPTIDGAQGYSWFDITISNPNLHQSIFQWKVDIEPTCSDHNRISFTLYAEKIKIQHTLSFNCKNINISKLRTFLQREIGNRSLPPHADLDQEINSLINSITTA</sequence>
<keyword evidence="4" id="KW-1185">Reference proteome</keyword>
<dbReference type="SMART" id="SM00343">
    <property type="entry name" value="ZnF_C2HC"/>
    <property type="match status" value="1"/>
</dbReference>